<reference evidence="6 7" key="1">
    <citation type="submission" date="2017-11" db="EMBL/GenBank/DDBJ databases">
        <title>Genome sequence of Entomoplasma somnilux PYAN-1 (ATCC 49194).</title>
        <authorList>
            <person name="Lo W.-S."/>
            <person name="Gasparich G.E."/>
            <person name="Kuo C.-H."/>
        </authorList>
    </citation>
    <scope>NUCLEOTIDE SEQUENCE [LARGE SCALE GENOMIC DNA]</scope>
    <source>
        <strain evidence="6 7">PYAN-1</strain>
    </source>
</reference>
<evidence type="ECO:0000313" key="7">
    <source>
        <dbReference type="Proteomes" id="UP000232230"/>
    </source>
</evidence>
<dbReference type="Proteomes" id="UP000232230">
    <property type="component" value="Chromosome"/>
</dbReference>
<accession>A0A2K8NX65</accession>
<dbReference type="InterPro" id="IPR006419">
    <property type="entry name" value="NMN_transpt_PnuC"/>
</dbReference>
<keyword evidence="4 5" id="KW-0472">Membrane</keyword>
<dbReference type="AlphaFoldDB" id="A0A2K8NX65"/>
<feature type="transmembrane region" description="Helical" evidence="5">
    <location>
        <begin position="38"/>
        <end position="58"/>
    </location>
</feature>
<dbReference type="KEGG" id="esx:ESOMN_v1c00230"/>
<name>A0A2K8NX65_9MOLU</name>
<evidence type="ECO:0000256" key="4">
    <source>
        <dbReference type="ARBA" id="ARBA00023136"/>
    </source>
</evidence>
<evidence type="ECO:0000256" key="3">
    <source>
        <dbReference type="ARBA" id="ARBA00022989"/>
    </source>
</evidence>
<evidence type="ECO:0000313" key="6">
    <source>
        <dbReference type="EMBL" id="ATZ18409.1"/>
    </source>
</evidence>
<dbReference type="EMBL" id="CP024965">
    <property type="protein sequence ID" value="ATZ18409.1"/>
    <property type="molecule type" value="Genomic_DNA"/>
</dbReference>
<protein>
    <submittedName>
        <fullName evidence="6">Nicotinamide mononucleotide transporter PnuC</fullName>
    </submittedName>
</protein>
<feature type="transmembrane region" description="Helical" evidence="5">
    <location>
        <begin position="132"/>
        <end position="149"/>
    </location>
</feature>
<dbReference type="RefSeq" id="WP_024863646.1">
    <property type="nucleotide sequence ID" value="NZ_CP024965.1"/>
</dbReference>
<gene>
    <name evidence="6" type="primary">pnuC</name>
    <name evidence="6" type="ORF">ESOMN_v1c00230</name>
</gene>
<keyword evidence="3 5" id="KW-1133">Transmembrane helix</keyword>
<feature type="transmembrane region" description="Helical" evidence="5">
    <location>
        <begin position="192"/>
        <end position="218"/>
    </location>
</feature>
<organism evidence="6 7">
    <name type="scientific">Williamsoniiplasma somnilux</name>
    <dbReference type="NCBI Taxonomy" id="215578"/>
    <lineage>
        <taxon>Bacteria</taxon>
        <taxon>Bacillati</taxon>
        <taxon>Mycoplasmatota</taxon>
        <taxon>Mollicutes</taxon>
        <taxon>Entomoplasmatales</taxon>
        <taxon>Williamsoniiplasma</taxon>
    </lineage>
</organism>
<evidence type="ECO:0000256" key="1">
    <source>
        <dbReference type="ARBA" id="ARBA00004141"/>
    </source>
</evidence>
<dbReference type="GO" id="GO:0016020">
    <property type="term" value="C:membrane"/>
    <property type="evidence" value="ECO:0007669"/>
    <property type="project" value="UniProtKB-SubCell"/>
</dbReference>
<feature type="transmembrane region" description="Helical" evidence="5">
    <location>
        <begin position="99"/>
        <end position="125"/>
    </location>
</feature>
<sequence length="319" mass="36632">MSELKINKNRNLKDPQYSFLGIKMIIEDIKTLPKWFKWMMLSGSVLVMFFNFFAISGYTPENIDPSYFEGIGRWFSPVQEYWKAMDVGTMLGARGDENLAMIATTFYSLNGVISITGLIAVCLIVYDKKSQFFWLLINATAYAPFALMMGYAGDFFLNIILAAIAIPGWYLITFKFKHNSIRNYSKTFKLSFWLTILLVAALSVFLWLMFIPQMVWLINPNYNYPLWSAKHIFDGLLCGVRLVGGGMQLVNFNEQFITWILVDAINFIKYAGAIEGIISVNMMIQFGVWFASSSIGMWERNLKETALPFFNKILKTKNN</sequence>
<keyword evidence="2 5" id="KW-0812">Transmembrane</keyword>
<evidence type="ECO:0000256" key="2">
    <source>
        <dbReference type="ARBA" id="ARBA00022692"/>
    </source>
</evidence>
<evidence type="ECO:0000256" key="5">
    <source>
        <dbReference type="SAM" id="Phobius"/>
    </source>
</evidence>
<feature type="transmembrane region" description="Helical" evidence="5">
    <location>
        <begin position="155"/>
        <end position="172"/>
    </location>
</feature>
<comment type="subcellular location">
    <subcellularLocation>
        <location evidence="1">Membrane</location>
        <topology evidence="1">Multi-pass membrane protein</topology>
    </subcellularLocation>
</comment>
<dbReference type="Pfam" id="PF04973">
    <property type="entry name" value="NMN_transporter"/>
    <property type="match status" value="1"/>
</dbReference>
<proteinExistence type="predicted"/>
<dbReference type="GO" id="GO:0034257">
    <property type="term" value="F:nicotinamide riboside transmembrane transporter activity"/>
    <property type="evidence" value="ECO:0007669"/>
    <property type="project" value="InterPro"/>
</dbReference>
<keyword evidence="7" id="KW-1185">Reference proteome</keyword>